<dbReference type="EMBL" id="JANBUY010000038">
    <property type="protein sequence ID" value="KAJ2866421.1"/>
    <property type="molecule type" value="Genomic_DNA"/>
</dbReference>
<dbReference type="Proteomes" id="UP001140074">
    <property type="component" value="Unassembled WGS sequence"/>
</dbReference>
<evidence type="ECO:0000313" key="2">
    <source>
        <dbReference type="EMBL" id="KAJ2866421.1"/>
    </source>
</evidence>
<dbReference type="AlphaFoldDB" id="A0A9W8IU14"/>
<evidence type="ECO:0000256" key="1">
    <source>
        <dbReference type="SAM" id="MobiDB-lite"/>
    </source>
</evidence>
<sequence length="298" mass="33108">MSASPTSYRARGSGMLIEMARRGIYARQTIVPLPPSAAEPVILHRRQRTSSSDNTLVEAAGFDFTPPQHVTASFSDFDNAPPEMTHPHIKGAFFGLPYAQRYNSQNRSETTVHDQPLASLHVAPATIGYKAAQCAPTRRAGRIQLSLRHTPKLGRAAIKVADFFQARGRNASDRHSTEPSTAFGNDSVKRYSQRLSGWQMAGEEHGCRLNPEFRHTQVPARSVIALQVTLEDLNERDDKLQDSSTRRARNSIGSTSSVKRSSRVLEILRIATPPQLHRPQLVTIKRSSDKYEIMLSSL</sequence>
<organism evidence="2 3">
    <name type="scientific">Coemansia aciculifera</name>
    <dbReference type="NCBI Taxonomy" id="417176"/>
    <lineage>
        <taxon>Eukaryota</taxon>
        <taxon>Fungi</taxon>
        <taxon>Fungi incertae sedis</taxon>
        <taxon>Zoopagomycota</taxon>
        <taxon>Kickxellomycotina</taxon>
        <taxon>Kickxellomycetes</taxon>
        <taxon>Kickxellales</taxon>
        <taxon>Kickxellaceae</taxon>
        <taxon>Coemansia</taxon>
    </lineage>
</organism>
<protein>
    <submittedName>
        <fullName evidence="2">Uncharacterized protein</fullName>
    </submittedName>
</protein>
<name>A0A9W8IU14_9FUNG</name>
<keyword evidence="3" id="KW-1185">Reference proteome</keyword>
<gene>
    <name evidence="2" type="ORF">GGH94_001540</name>
</gene>
<feature type="compositionally biased region" description="Basic and acidic residues" evidence="1">
    <location>
        <begin position="236"/>
        <end position="245"/>
    </location>
</feature>
<evidence type="ECO:0000313" key="3">
    <source>
        <dbReference type="Proteomes" id="UP001140074"/>
    </source>
</evidence>
<proteinExistence type="predicted"/>
<comment type="caution">
    <text evidence="2">The sequence shown here is derived from an EMBL/GenBank/DDBJ whole genome shotgun (WGS) entry which is preliminary data.</text>
</comment>
<accession>A0A9W8IU14</accession>
<feature type="region of interest" description="Disordered" evidence="1">
    <location>
        <begin position="236"/>
        <end position="256"/>
    </location>
</feature>
<reference evidence="2" key="1">
    <citation type="submission" date="2022-07" db="EMBL/GenBank/DDBJ databases">
        <title>Phylogenomic reconstructions and comparative analyses of Kickxellomycotina fungi.</title>
        <authorList>
            <person name="Reynolds N.K."/>
            <person name="Stajich J.E."/>
            <person name="Barry K."/>
            <person name="Grigoriev I.V."/>
            <person name="Crous P."/>
            <person name="Smith M.E."/>
        </authorList>
    </citation>
    <scope>NUCLEOTIDE SEQUENCE</scope>
    <source>
        <strain evidence="2">RSA 476</strain>
    </source>
</reference>